<gene>
    <name evidence="2" type="ORF">CVV64_00580</name>
</gene>
<dbReference type="EMBL" id="PGXC01000001">
    <property type="protein sequence ID" value="PKK91955.1"/>
    <property type="molecule type" value="Genomic_DNA"/>
</dbReference>
<organism evidence="2 3">
    <name type="scientific">Candidatus Wallbacteria bacterium HGW-Wallbacteria-1</name>
    <dbReference type="NCBI Taxonomy" id="2013854"/>
    <lineage>
        <taxon>Bacteria</taxon>
        <taxon>Candidatus Walliibacteriota</taxon>
    </lineage>
</organism>
<proteinExistence type="predicted"/>
<evidence type="ECO:0000313" key="3">
    <source>
        <dbReference type="Proteomes" id="UP000233256"/>
    </source>
</evidence>
<dbReference type="Proteomes" id="UP000233256">
    <property type="component" value="Unassembled WGS sequence"/>
</dbReference>
<dbReference type="AlphaFoldDB" id="A0A2N1PUE1"/>
<sequence length="766" mass="84984">MEQAVLLTLFVFLFVLLTGTESMAEQTMMKIDWGDGTNVVIDSDPNPADGWNRVVVDDTINGTRVTKMYRNSWKDSEGRLHSWVVTDAKKGITDPGSEGEPDPGRLGPQHVYKSNPKPITITTEFDEDPGLEGYAETPPGSGKWVGTKSITPPNADASGTEAAEYFSLNGSDNYGADTPTILFPSISSPNLPPSMPSGAVAPGQVPTITVAHSMPTDGEARDNTEVFGARWNIIYKRDSNVDKIEYHEGFTVKPSPFTVPSSRDCRTDFNNEPFGYGISNLRLLFSKTYNADQTDLNNETIDITVKKNYYISTTDRFYNSNIGGGTTSAPMSSSNPVAVLDTNGDQVVGANSAIPVFVVDTMNPDIHSDYSLAAYNETSGILRCGATIGALRFFVYDNNLNLIRYANADQETRIRSGIAEMGFKTPIDPSPSGLPVVDPVKKCIDEAEEAAKLADLKLVLADGSVREFTRALGGPDAIERATNTGSALVDGWVASQTPYDSWKVRLTWNRDSAEKWPQTFKGSIYPKFMVRNLGPDPTVGKVLPRLQLVDDLRPSVFVMVVEANKDRYYPATGKYYSEQSMSPTKVRIDPSIPDSGPGYTDPKQLLEEVNPDFSDNNPVWYTTVKVFEKTRYSFYVVVNENITQVNNMMTDQNQPPFDSDYKYHIKVKGLKFQWSDQSAEEVITSEPERIPGTNLVKFRIQGSRQWRNPTNEDTADYLTLQVEDASDVVEPRFLDPETNQPNRRTLRVFFIAQDTKMRTNTMSGSR</sequence>
<accession>A0A2N1PUE1</accession>
<name>A0A2N1PUE1_9BACT</name>
<evidence type="ECO:0000256" key="1">
    <source>
        <dbReference type="SAM" id="MobiDB-lite"/>
    </source>
</evidence>
<protein>
    <submittedName>
        <fullName evidence="2">Uncharacterized protein</fullName>
    </submittedName>
</protein>
<comment type="caution">
    <text evidence="2">The sequence shown here is derived from an EMBL/GenBank/DDBJ whole genome shotgun (WGS) entry which is preliminary data.</text>
</comment>
<reference evidence="2 3" key="1">
    <citation type="journal article" date="2017" name="ISME J.">
        <title>Potential for microbial H2 and metal transformations associated with novel bacteria and archaea in deep terrestrial subsurface sediments.</title>
        <authorList>
            <person name="Hernsdorf A.W."/>
            <person name="Amano Y."/>
            <person name="Miyakawa K."/>
            <person name="Ise K."/>
            <person name="Suzuki Y."/>
            <person name="Anantharaman K."/>
            <person name="Probst A."/>
            <person name="Burstein D."/>
            <person name="Thomas B.C."/>
            <person name="Banfield J.F."/>
        </authorList>
    </citation>
    <scope>NUCLEOTIDE SEQUENCE [LARGE SCALE GENOMIC DNA]</scope>
    <source>
        <strain evidence="2">HGW-Wallbacteria-1</strain>
    </source>
</reference>
<feature type="region of interest" description="Disordered" evidence="1">
    <location>
        <begin position="90"/>
        <end position="116"/>
    </location>
</feature>
<evidence type="ECO:0000313" key="2">
    <source>
        <dbReference type="EMBL" id="PKK91955.1"/>
    </source>
</evidence>